<gene>
    <name evidence="3" type="ORF">V8G57_07410</name>
</gene>
<evidence type="ECO:0000313" key="3">
    <source>
        <dbReference type="EMBL" id="MEM4987215.1"/>
    </source>
</evidence>
<dbReference type="InterPro" id="IPR014748">
    <property type="entry name" value="Enoyl-CoA_hydra_C"/>
</dbReference>
<dbReference type="CDD" id="cd06558">
    <property type="entry name" value="crotonase-like"/>
    <property type="match status" value="1"/>
</dbReference>
<evidence type="ECO:0000256" key="2">
    <source>
        <dbReference type="ARBA" id="ARBA00023239"/>
    </source>
</evidence>
<reference evidence="3 4" key="1">
    <citation type="submission" date="2024-02" db="EMBL/GenBank/DDBJ databases">
        <title>Draft genome sequence of Collimonas sp. strain H4R21, an effective mineral-weathering bacterial strain isolated from the beech rhizosphere.</title>
        <authorList>
            <person name="Morin E."/>
            <person name="Uroz S."/>
            <person name="Leveau J.H.J."/>
            <person name="Kumar R."/>
            <person name="Rey M.W."/>
            <person name="Pham J."/>
        </authorList>
    </citation>
    <scope>NUCLEOTIDE SEQUENCE [LARGE SCALE GENOMIC DNA]</scope>
    <source>
        <strain evidence="3 4">H4R21</strain>
    </source>
</reference>
<comment type="similarity">
    <text evidence="1">Belongs to the enoyl-CoA hydratase/isomerase family.</text>
</comment>
<protein>
    <submittedName>
        <fullName evidence="3">Enoyl-CoA hydratase-related protein</fullName>
    </submittedName>
</protein>
<dbReference type="Pfam" id="PF00378">
    <property type="entry name" value="ECH_1"/>
    <property type="match status" value="1"/>
</dbReference>
<dbReference type="Gene3D" id="1.10.12.10">
    <property type="entry name" value="Lyase 2-enoyl-coa Hydratase, Chain A, domain 2"/>
    <property type="match status" value="1"/>
</dbReference>
<accession>A0ABU9PT71</accession>
<keyword evidence="4" id="KW-1185">Reference proteome</keyword>
<dbReference type="InterPro" id="IPR001753">
    <property type="entry name" value="Enoyl-CoA_hydra/iso"/>
</dbReference>
<dbReference type="RefSeq" id="WP_342828834.1">
    <property type="nucleotide sequence ID" value="NZ_JBANDC010000004.1"/>
</dbReference>
<dbReference type="InterPro" id="IPR029045">
    <property type="entry name" value="ClpP/crotonase-like_dom_sf"/>
</dbReference>
<dbReference type="SUPFAM" id="SSF52096">
    <property type="entry name" value="ClpP/crotonase"/>
    <property type="match status" value="1"/>
</dbReference>
<dbReference type="Proteomes" id="UP001495910">
    <property type="component" value="Unassembled WGS sequence"/>
</dbReference>
<name>A0ABU9PT71_9BURK</name>
<organism evidence="3 4">
    <name type="scientific">Collimonas rhizosphaerae</name>
    <dbReference type="NCBI Taxonomy" id="3126357"/>
    <lineage>
        <taxon>Bacteria</taxon>
        <taxon>Pseudomonadati</taxon>
        <taxon>Pseudomonadota</taxon>
        <taxon>Betaproteobacteria</taxon>
        <taxon>Burkholderiales</taxon>
        <taxon>Oxalobacteraceae</taxon>
        <taxon>Collimonas</taxon>
    </lineage>
</organism>
<evidence type="ECO:0000313" key="4">
    <source>
        <dbReference type="Proteomes" id="UP001495910"/>
    </source>
</evidence>
<dbReference type="PANTHER" id="PTHR11941:SF54">
    <property type="entry name" value="ENOYL-COA HYDRATASE, MITOCHONDRIAL"/>
    <property type="match status" value="1"/>
</dbReference>
<dbReference type="EMBL" id="JBANDC010000004">
    <property type="protein sequence ID" value="MEM4987215.1"/>
    <property type="molecule type" value="Genomic_DNA"/>
</dbReference>
<proteinExistence type="inferred from homology"/>
<dbReference type="PANTHER" id="PTHR11941">
    <property type="entry name" value="ENOYL-COA HYDRATASE-RELATED"/>
    <property type="match status" value="1"/>
</dbReference>
<evidence type="ECO:0000256" key="1">
    <source>
        <dbReference type="ARBA" id="ARBA00005254"/>
    </source>
</evidence>
<keyword evidence="2" id="KW-0456">Lyase</keyword>
<sequence length="260" mass="26982">MPHYDNLLYRTAGNITHISLNRPAVLNALNQATLTELLAAFDAAAADDAVQGVILSGEGKAFAAGADIGELAAIGAVDAQRFTRQGQYVFDRIERLGKPVIAAVNGYAFGGGCELAMACTLRIASERAAFGQPEVRLGVLPGFGGTQRLPRLVGAGRALQIILTAATIDAQEACRIGLVNEVVAADGLVARAEAILRQIGANAPLAVRLATEAVLRGMDTALTDGLALESALFAVCAASDDKREGTAAFLAKRPPQFTGR</sequence>
<comment type="caution">
    <text evidence="3">The sequence shown here is derived from an EMBL/GenBank/DDBJ whole genome shotgun (WGS) entry which is preliminary data.</text>
</comment>
<dbReference type="Gene3D" id="3.90.226.10">
    <property type="entry name" value="2-enoyl-CoA Hydratase, Chain A, domain 1"/>
    <property type="match status" value="1"/>
</dbReference>